<comment type="caution">
    <text evidence="1">The sequence shown here is derived from an EMBL/GenBank/DDBJ whole genome shotgun (WGS) entry which is preliminary data.</text>
</comment>
<name>A0ACC1HZT2_9FUNG</name>
<reference evidence="1" key="1">
    <citation type="submission" date="2022-06" db="EMBL/GenBank/DDBJ databases">
        <title>Phylogenomic reconstructions and comparative analyses of Kickxellomycotina fungi.</title>
        <authorList>
            <person name="Reynolds N.K."/>
            <person name="Stajich J.E."/>
            <person name="Barry K."/>
            <person name="Grigoriev I.V."/>
            <person name="Crous P."/>
            <person name="Smith M.E."/>
        </authorList>
    </citation>
    <scope>NUCLEOTIDE SEQUENCE</scope>
    <source>
        <strain evidence="1">RSA 2271</strain>
    </source>
</reference>
<dbReference type="EMBL" id="JAMZIH010000403">
    <property type="protein sequence ID" value="KAJ1679404.1"/>
    <property type="molecule type" value="Genomic_DNA"/>
</dbReference>
<organism evidence="1 2">
    <name type="scientific">Spiromyces aspiralis</name>
    <dbReference type="NCBI Taxonomy" id="68401"/>
    <lineage>
        <taxon>Eukaryota</taxon>
        <taxon>Fungi</taxon>
        <taxon>Fungi incertae sedis</taxon>
        <taxon>Zoopagomycota</taxon>
        <taxon>Kickxellomycotina</taxon>
        <taxon>Kickxellomycetes</taxon>
        <taxon>Kickxellales</taxon>
        <taxon>Kickxellaceae</taxon>
        <taxon>Spiromyces</taxon>
    </lineage>
</organism>
<gene>
    <name evidence="1" type="ORF">EV182_002117</name>
</gene>
<evidence type="ECO:0000313" key="2">
    <source>
        <dbReference type="Proteomes" id="UP001145114"/>
    </source>
</evidence>
<dbReference type="Proteomes" id="UP001145114">
    <property type="component" value="Unassembled WGS sequence"/>
</dbReference>
<keyword evidence="2" id="KW-1185">Reference proteome</keyword>
<accession>A0ACC1HZT2</accession>
<evidence type="ECO:0000313" key="1">
    <source>
        <dbReference type="EMBL" id="KAJ1679404.1"/>
    </source>
</evidence>
<protein>
    <submittedName>
        <fullName evidence="1">Uncharacterized protein</fullName>
    </submittedName>
</protein>
<sequence>MLRIPVFARFLNNGNKAALTRPQQRLATLTTSQQGAFRTTMPAAAASTPIRSYTKVGEYTAPDYLSPEEFERFLAEKNNELREFLAEEDEISREFWSSGGGHTASSLDTNMYDALAKDFARQCQDHHHVE</sequence>
<proteinExistence type="predicted"/>